<feature type="region of interest" description="Disordered" evidence="1">
    <location>
        <begin position="1"/>
        <end position="39"/>
    </location>
</feature>
<dbReference type="Pfam" id="PF06224">
    <property type="entry name" value="AlkZ-like"/>
    <property type="match status" value="1"/>
</dbReference>
<reference evidence="2 3" key="1">
    <citation type="submission" date="2019-01" db="EMBL/GenBank/DDBJ databases">
        <title>Agromyces.</title>
        <authorList>
            <person name="Li J."/>
        </authorList>
    </citation>
    <scope>NUCLEOTIDE SEQUENCE [LARGE SCALE GENOMIC DNA]</scope>
    <source>
        <strain evidence="2 3">DSM 15934</strain>
    </source>
</reference>
<gene>
    <name evidence="2" type="ORF">ESP51_01355</name>
</gene>
<proteinExistence type="predicted"/>
<name>A0A4Q2L8H2_9MICO</name>
<dbReference type="InterPro" id="IPR009351">
    <property type="entry name" value="AlkZ-like"/>
</dbReference>
<dbReference type="EMBL" id="SDPN01000002">
    <property type="protein sequence ID" value="RXZ72903.1"/>
    <property type="molecule type" value="Genomic_DNA"/>
</dbReference>
<protein>
    <submittedName>
        <fullName evidence="2">Winged helix DNA-binding domain-containing protein</fullName>
    </submittedName>
</protein>
<comment type="caution">
    <text evidence="2">The sequence shown here is derived from an EMBL/GenBank/DDBJ whole genome shotgun (WGS) entry which is preliminary data.</text>
</comment>
<evidence type="ECO:0000313" key="2">
    <source>
        <dbReference type="EMBL" id="RXZ72903.1"/>
    </source>
</evidence>
<sequence>MARRRGGTRSVRMGPDAREFDMGDEAPGSTTDAATPAGVTGDRDIARWRLHSQLLAAPVASAEHVVSSLLAVQAENPSQSAWAVATRTTTPRQDDLAGMIASGRVLRTHVLRPTWHYVHADDARWLIELTAPRVLPVIDQQLKPLADELTRLIDSVTSILAENPDRTRNDLAGELAENGPPLTGQQLMLLMAHLELHALVCSGVPRDGEHTYALFADRVPAPRQLERDESLAELALRYFTSHGPATERDLAYWATLTLTDVRRGLAIAADRLGSFEHDGRTFWHAPGAAPDAAAPAGHLLQVLDEMYRGYQDSRWMLDAEGVMPRAREAAAGMALVDAQIVAGMRRAVGPTAVTFALLPFRELHARDVESIRDAAARYADYLGLEPRVEVVDG</sequence>
<keyword evidence="2" id="KW-0238">DNA-binding</keyword>
<evidence type="ECO:0000256" key="1">
    <source>
        <dbReference type="SAM" id="MobiDB-lite"/>
    </source>
</evidence>
<accession>A0A4Q2L8H2</accession>
<dbReference type="OrthoDB" id="9148135at2"/>
<evidence type="ECO:0000313" key="3">
    <source>
        <dbReference type="Proteomes" id="UP000293865"/>
    </source>
</evidence>
<dbReference type="AlphaFoldDB" id="A0A4Q2L8H2"/>
<dbReference type="PANTHER" id="PTHR38479">
    <property type="entry name" value="LMO0824 PROTEIN"/>
    <property type="match status" value="1"/>
</dbReference>
<dbReference type="Proteomes" id="UP000293865">
    <property type="component" value="Unassembled WGS sequence"/>
</dbReference>
<dbReference type="PANTHER" id="PTHR38479:SF2">
    <property type="entry name" value="WINGED HELIX DNA-BINDING DOMAIN-CONTAINING PROTEIN"/>
    <property type="match status" value="1"/>
</dbReference>
<dbReference type="GO" id="GO:0003677">
    <property type="term" value="F:DNA binding"/>
    <property type="evidence" value="ECO:0007669"/>
    <property type="project" value="UniProtKB-KW"/>
</dbReference>
<organism evidence="2 3">
    <name type="scientific">Agromyces albus</name>
    <dbReference type="NCBI Taxonomy" id="205332"/>
    <lineage>
        <taxon>Bacteria</taxon>
        <taxon>Bacillati</taxon>
        <taxon>Actinomycetota</taxon>
        <taxon>Actinomycetes</taxon>
        <taxon>Micrococcales</taxon>
        <taxon>Microbacteriaceae</taxon>
        <taxon>Agromyces</taxon>
    </lineage>
</organism>
<keyword evidence="3" id="KW-1185">Reference proteome</keyword>